<proteinExistence type="predicted"/>
<feature type="compositionally biased region" description="Basic and acidic residues" evidence="1">
    <location>
        <begin position="114"/>
        <end position="125"/>
    </location>
</feature>
<evidence type="ECO:0000313" key="2">
    <source>
        <dbReference type="EMBL" id="RZB60551.1"/>
    </source>
</evidence>
<name>A0A445GH72_GLYSO</name>
<comment type="caution">
    <text evidence="2">The sequence shown here is derived from an EMBL/GenBank/DDBJ whole genome shotgun (WGS) entry which is preliminary data.</text>
</comment>
<evidence type="ECO:0000313" key="3">
    <source>
        <dbReference type="Proteomes" id="UP000289340"/>
    </source>
</evidence>
<keyword evidence="3" id="KW-1185">Reference proteome</keyword>
<feature type="region of interest" description="Disordered" evidence="1">
    <location>
        <begin position="104"/>
        <end position="125"/>
    </location>
</feature>
<evidence type="ECO:0000256" key="1">
    <source>
        <dbReference type="SAM" id="MobiDB-lite"/>
    </source>
</evidence>
<gene>
    <name evidence="2" type="ORF">D0Y65_043352</name>
</gene>
<organism evidence="2 3">
    <name type="scientific">Glycine soja</name>
    <name type="common">Wild soybean</name>
    <dbReference type="NCBI Taxonomy" id="3848"/>
    <lineage>
        <taxon>Eukaryota</taxon>
        <taxon>Viridiplantae</taxon>
        <taxon>Streptophyta</taxon>
        <taxon>Embryophyta</taxon>
        <taxon>Tracheophyta</taxon>
        <taxon>Spermatophyta</taxon>
        <taxon>Magnoliopsida</taxon>
        <taxon>eudicotyledons</taxon>
        <taxon>Gunneridae</taxon>
        <taxon>Pentapetalae</taxon>
        <taxon>rosids</taxon>
        <taxon>fabids</taxon>
        <taxon>Fabales</taxon>
        <taxon>Fabaceae</taxon>
        <taxon>Papilionoideae</taxon>
        <taxon>50 kb inversion clade</taxon>
        <taxon>NPAAA clade</taxon>
        <taxon>indigoferoid/millettioid clade</taxon>
        <taxon>Phaseoleae</taxon>
        <taxon>Glycine</taxon>
        <taxon>Glycine subgen. Soja</taxon>
    </lineage>
</organism>
<dbReference type="AlphaFoldDB" id="A0A445GH72"/>
<reference evidence="2 3" key="1">
    <citation type="submission" date="2018-09" db="EMBL/GenBank/DDBJ databases">
        <title>A high-quality reference genome of wild soybean provides a powerful tool to mine soybean genomes.</title>
        <authorList>
            <person name="Xie M."/>
            <person name="Chung C.Y.L."/>
            <person name="Li M.-W."/>
            <person name="Wong F.-L."/>
            <person name="Chan T.-F."/>
            <person name="Lam H.-M."/>
        </authorList>
    </citation>
    <scope>NUCLEOTIDE SEQUENCE [LARGE SCALE GENOMIC DNA]</scope>
    <source>
        <strain evidence="3">cv. W05</strain>
        <tissue evidence="2">Hypocotyl of etiolated seedlings</tissue>
    </source>
</reference>
<accession>A0A445GH72</accession>
<protein>
    <recommendedName>
        <fullName evidence="4">SHSP domain-containing protein</fullName>
    </recommendedName>
</protein>
<dbReference type="Proteomes" id="UP000289340">
    <property type="component" value="Chromosome 16"/>
</dbReference>
<dbReference type="CDD" id="cd00298">
    <property type="entry name" value="ACD_sHsps_p23-like"/>
    <property type="match status" value="1"/>
</dbReference>
<sequence length="125" mass="14438">MHFSSFNATQESIIQLESLKLDFQILIGTNIVNASFRRDQLNVQVTSKLTLRLMGERLITDNRWRRFNLELPLLSDYDTDSVTAKFEGAKISIKFGELSQTKRKETLITPPSQKIEHQKPTQEDV</sequence>
<evidence type="ECO:0008006" key="4">
    <source>
        <dbReference type="Google" id="ProtNLM"/>
    </source>
</evidence>
<dbReference type="EMBL" id="QZWG01000016">
    <property type="protein sequence ID" value="RZB60551.1"/>
    <property type="molecule type" value="Genomic_DNA"/>
</dbReference>